<proteinExistence type="predicted"/>
<dbReference type="Proteomes" id="UP001066276">
    <property type="component" value="Chromosome 2_1"/>
</dbReference>
<evidence type="ECO:0000256" key="1">
    <source>
        <dbReference type="SAM" id="MobiDB-lite"/>
    </source>
</evidence>
<gene>
    <name evidence="2" type="ORF">NDU88_006918</name>
</gene>
<sequence>MTRKPLSRRADRHWGTERRSPVAETRTAGPGKHMIEPPRFRRSVATPGFQFFIVAKCVPNTVILALRFLPSNLNIVKTK</sequence>
<keyword evidence="3" id="KW-1185">Reference proteome</keyword>
<evidence type="ECO:0000313" key="3">
    <source>
        <dbReference type="Proteomes" id="UP001066276"/>
    </source>
</evidence>
<reference evidence="2" key="1">
    <citation type="journal article" date="2022" name="bioRxiv">
        <title>Sequencing and chromosome-scale assembly of the giantPleurodeles waltlgenome.</title>
        <authorList>
            <person name="Brown T."/>
            <person name="Elewa A."/>
            <person name="Iarovenko S."/>
            <person name="Subramanian E."/>
            <person name="Araus A.J."/>
            <person name="Petzold A."/>
            <person name="Susuki M."/>
            <person name="Suzuki K.-i.T."/>
            <person name="Hayashi T."/>
            <person name="Toyoda A."/>
            <person name="Oliveira C."/>
            <person name="Osipova E."/>
            <person name="Leigh N.D."/>
            <person name="Simon A."/>
            <person name="Yun M.H."/>
        </authorList>
    </citation>
    <scope>NUCLEOTIDE SEQUENCE</scope>
    <source>
        <strain evidence="2">20211129_DDA</strain>
        <tissue evidence="2">Liver</tissue>
    </source>
</reference>
<feature type="compositionally biased region" description="Basic and acidic residues" evidence="1">
    <location>
        <begin position="8"/>
        <end position="21"/>
    </location>
</feature>
<dbReference type="AlphaFoldDB" id="A0AAV7VSR8"/>
<evidence type="ECO:0000313" key="2">
    <source>
        <dbReference type="EMBL" id="KAJ1203124.1"/>
    </source>
</evidence>
<feature type="region of interest" description="Disordered" evidence="1">
    <location>
        <begin position="1"/>
        <end position="37"/>
    </location>
</feature>
<comment type="caution">
    <text evidence="2">The sequence shown here is derived from an EMBL/GenBank/DDBJ whole genome shotgun (WGS) entry which is preliminary data.</text>
</comment>
<dbReference type="EMBL" id="JANPWB010000003">
    <property type="protein sequence ID" value="KAJ1203124.1"/>
    <property type="molecule type" value="Genomic_DNA"/>
</dbReference>
<protein>
    <submittedName>
        <fullName evidence="2">Uncharacterized protein</fullName>
    </submittedName>
</protein>
<name>A0AAV7VSR8_PLEWA</name>
<accession>A0AAV7VSR8</accession>
<organism evidence="2 3">
    <name type="scientific">Pleurodeles waltl</name>
    <name type="common">Iberian ribbed newt</name>
    <dbReference type="NCBI Taxonomy" id="8319"/>
    <lineage>
        <taxon>Eukaryota</taxon>
        <taxon>Metazoa</taxon>
        <taxon>Chordata</taxon>
        <taxon>Craniata</taxon>
        <taxon>Vertebrata</taxon>
        <taxon>Euteleostomi</taxon>
        <taxon>Amphibia</taxon>
        <taxon>Batrachia</taxon>
        <taxon>Caudata</taxon>
        <taxon>Salamandroidea</taxon>
        <taxon>Salamandridae</taxon>
        <taxon>Pleurodelinae</taxon>
        <taxon>Pleurodeles</taxon>
    </lineage>
</organism>